<keyword evidence="11" id="KW-1185">Reference proteome</keyword>
<keyword evidence="8" id="KW-0479">Metal-binding</keyword>
<evidence type="ECO:0000256" key="8">
    <source>
        <dbReference type="HAMAP-Rule" id="MF_00440"/>
    </source>
</evidence>
<dbReference type="Pfam" id="PF03477">
    <property type="entry name" value="ATP-cone"/>
    <property type="match status" value="1"/>
</dbReference>
<organism evidence="10 11">
    <name type="scientific">Streptococcus bovimastitidis</name>
    <dbReference type="NCBI Taxonomy" id="1856638"/>
    <lineage>
        <taxon>Bacteria</taxon>
        <taxon>Bacillati</taxon>
        <taxon>Bacillota</taxon>
        <taxon>Bacilli</taxon>
        <taxon>Lactobacillales</taxon>
        <taxon>Streptococcaceae</taxon>
        <taxon>Streptococcus</taxon>
    </lineage>
</organism>
<comment type="cofactor">
    <cofactor evidence="8">
        <name>Zn(2+)</name>
        <dbReference type="ChEBI" id="CHEBI:29105"/>
    </cofactor>
    <text evidence="8">Binds 1 zinc ion.</text>
</comment>
<dbReference type="PANTHER" id="PTHR30455">
    <property type="entry name" value="TRANSCRIPTIONAL REPRESSOR NRDR"/>
    <property type="match status" value="1"/>
</dbReference>
<dbReference type="EMBL" id="LZDD01000001">
    <property type="protein sequence ID" value="OJF72932.1"/>
    <property type="molecule type" value="Genomic_DNA"/>
</dbReference>
<dbReference type="GO" id="GO:0008270">
    <property type="term" value="F:zinc ion binding"/>
    <property type="evidence" value="ECO:0007669"/>
    <property type="project" value="UniProtKB-UniRule"/>
</dbReference>
<keyword evidence="4 8" id="KW-0067">ATP-binding</keyword>
<evidence type="ECO:0000259" key="9">
    <source>
        <dbReference type="PROSITE" id="PS51161"/>
    </source>
</evidence>
<comment type="function">
    <text evidence="8">Negatively regulates transcription of bacterial ribonucleotide reductase nrd genes and operons by binding to NrdR-boxes.</text>
</comment>
<keyword evidence="6 8" id="KW-0238">DNA-binding</keyword>
<keyword evidence="2 8" id="KW-0547">Nucleotide-binding</keyword>
<feature type="domain" description="ATP-cone" evidence="9">
    <location>
        <begin position="49"/>
        <end position="139"/>
    </location>
</feature>
<dbReference type="PANTHER" id="PTHR30455:SF2">
    <property type="entry name" value="TRANSCRIPTIONAL REPRESSOR NRDR"/>
    <property type="match status" value="1"/>
</dbReference>
<dbReference type="AlphaFoldDB" id="A0A1L8MQC8"/>
<dbReference type="GO" id="GO:0045892">
    <property type="term" value="P:negative regulation of DNA-templated transcription"/>
    <property type="evidence" value="ECO:0007669"/>
    <property type="project" value="UniProtKB-UniRule"/>
</dbReference>
<feature type="zinc finger region" evidence="8">
    <location>
        <begin position="3"/>
        <end position="34"/>
    </location>
</feature>
<dbReference type="GO" id="GO:0005524">
    <property type="term" value="F:ATP binding"/>
    <property type="evidence" value="ECO:0007669"/>
    <property type="project" value="UniProtKB-UniRule"/>
</dbReference>
<evidence type="ECO:0000313" key="11">
    <source>
        <dbReference type="Proteomes" id="UP000182015"/>
    </source>
</evidence>
<dbReference type="NCBIfam" id="TIGR00244">
    <property type="entry name" value="transcriptional regulator NrdR"/>
    <property type="match status" value="1"/>
</dbReference>
<evidence type="ECO:0000256" key="4">
    <source>
        <dbReference type="ARBA" id="ARBA00022840"/>
    </source>
</evidence>
<reference evidence="11" key="1">
    <citation type="submission" date="2016-06" db="EMBL/GenBank/DDBJ databases">
        <authorList>
            <person name="de Vries S.P.W."/>
            <person name="Hadjirin N.F."/>
            <person name="Lay E.M."/>
            <person name="Zadoks R.N."/>
            <person name="Peacock S.J."/>
            <person name="Parkhill J."/>
            <person name="Grant A.J."/>
            <person name="Mcdougall S."/>
            <person name="Holmes M.A."/>
        </authorList>
    </citation>
    <scope>NUCLEOTIDE SEQUENCE [LARGE SCALE GENOMIC DNA]</scope>
    <source>
        <strain evidence="11">NZ1587</strain>
    </source>
</reference>
<keyword evidence="5 8" id="KW-0805">Transcription regulation</keyword>
<dbReference type="Proteomes" id="UP000182015">
    <property type="component" value="Unassembled WGS sequence"/>
</dbReference>
<evidence type="ECO:0000256" key="6">
    <source>
        <dbReference type="ARBA" id="ARBA00023125"/>
    </source>
</evidence>
<evidence type="ECO:0000256" key="2">
    <source>
        <dbReference type="ARBA" id="ARBA00022741"/>
    </source>
</evidence>
<dbReference type="RefSeq" id="WP_071793628.1">
    <property type="nucleotide sequence ID" value="NZ_LZDD01000001.1"/>
</dbReference>
<dbReference type="Pfam" id="PF22811">
    <property type="entry name" value="Zn_ribbon_NrdR"/>
    <property type="match status" value="1"/>
</dbReference>
<dbReference type="HAMAP" id="MF_00440">
    <property type="entry name" value="NrdR"/>
    <property type="match status" value="1"/>
</dbReference>
<keyword evidence="1 8" id="KW-0678">Repressor</keyword>
<gene>
    <name evidence="8" type="primary">nrdR</name>
    <name evidence="10" type="ORF">A9Q68_05145</name>
</gene>
<proteinExistence type="inferred from homology"/>
<protein>
    <recommendedName>
        <fullName evidence="8">Transcriptional repressor NrdR</fullName>
    </recommendedName>
</protein>
<dbReference type="STRING" id="1856638.A9Q68_05145"/>
<dbReference type="InterPro" id="IPR005144">
    <property type="entry name" value="ATP-cone_dom"/>
</dbReference>
<dbReference type="InterPro" id="IPR003796">
    <property type="entry name" value="RNR_NrdR-like"/>
</dbReference>
<keyword evidence="3 8" id="KW-0862">Zinc</keyword>
<dbReference type="InterPro" id="IPR055173">
    <property type="entry name" value="NrdR-like_N"/>
</dbReference>
<sequence length="163" mass="18882">MRCPKCNYNKSSVVDSRQAEDGNTIRRRRECEKCHTRFTTFERLEELPLLVIKKDGTREQFSRDKILNGVVQSAQKRPVSSTDIENLISRIEQKVRADYENEVSSTAIGNLVMEELAELDEITYVRFASVYKSFKDVDEIEELLQQITTRVRGKKSSVTNETK</sequence>
<evidence type="ECO:0000256" key="5">
    <source>
        <dbReference type="ARBA" id="ARBA00023015"/>
    </source>
</evidence>
<dbReference type="GO" id="GO:0003677">
    <property type="term" value="F:DNA binding"/>
    <property type="evidence" value="ECO:0007669"/>
    <property type="project" value="UniProtKB-KW"/>
</dbReference>
<evidence type="ECO:0000256" key="3">
    <source>
        <dbReference type="ARBA" id="ARBA00022833"/>
    </source>
</evidence>
<dbReference type="PROSITE" id="PS51161">
    <property type="entry name" value="ATP_CONE"/>
    <property type="match status" value="1"/>
</dbReference>
<keyword evidence="7 8" id="KW-0804">Transcription</keyword>
<evidence type="ECO:0000256" key="7">
    <source>
        <dbReference type="ARBA" id="ARBA00023163"/>
    </source>
</evidence>
<keyword evidence="8" id="KW-0863">Zinc-finger</keyword>
<evidence type="ECO:0000256" key="1">
    <source>
        <dbReference type="ARBA" id="ARBA00022491"/>
    </source>
</evidence>
<comment type="similarity">
    <text evidence="8">Belongs to the NrdR family.</text>
</comment>
<name>A0A1L8MQC8_9STRE</name>
<evidence type="ECO:0000313" key="10">
    <source>
        <dbReference type="EMBL" id="OJF72932.1"/>
    </source>
</evidence>
<dbReference type="OrthoDB" id="9807461at2"/>
<accession>A0A1L8MQC8</accession>
<comment type="caution">
    <text evidence="10">The sequence shown here is derived from an EMBL/GenBank/DDBJ whole genome shotgun (WGS) entry which is preliminary data.</text>
</comment>